<dbReference type="AlphaFoldDB" id="G8C381"/>
<accession>G8C381</accession>
<proteinExistence type="inferred from homology"/>
<dbReference type="GO" id="GO:0005525">
    <property type="term" value="F:GTP binding"/>
    <property type="evidence" value="ECO:0007669"/>
    <property type="project" value="UniProtKB-KW"/>
</dbReference>
<dbReference type="NCBIfam" id="TIGR00231">
    <property type="entry name" value="small_GTP"/>
    <property type="match status" value="2"/>
</dbReference>
<evidence type="ECO:0000256" key="7">
    <source>
        <dbReference type="RuleBase" id="RU004481"/>
    </source>
</evidence>
<evidence type="ECO:0000259" key="9">
    <source>
        <dbReference type="Pfam" id="PF14714"/>
    </source>
</evidence>
<evidence type="ECO:0000256" key="2">
    <source>
        <dbReference type="ARBA" id="ARBA00020953"/>
    </source>
</evidence>
<dbReference type="InterPro" id="IPR006073">
    <property type="entry name" value="GTP-bd"/>
</dbReference>
<dbReference type="PANTHER" id="PTHR43834:SF6">
    <property type="entry name" value="GTPASE DER"/>
    <property type="match status" value="1"/>
</dbReference>
<dbReference type="InterPro" id="IPR005225">
    <property type="entry name" value="Small_GTP-bd"/>
</dbReference>
<dbReference type="OrthoDB" id="9805918at2"/>
<dbReference type="PRINTS" id="PR00449">
    <property type="entry name" value="RASTRNSFRMNG"/>
</dbReference>
<feature type="domain" description="GTPase Der C-terminal KH-domain-like" evidence="9">
    <location>
        <begin position="388"/>
        <end position="444"/>
    </location>
</feature>
<dbReference type="NCBIfam" id="TIGR03594">
    <property type="entry name" value="GTPase_EngA"/>
    <property type="match status" value="1"/>
</dbReference>
<dbReference type="Gene3D" id="3.30.300.20">
    <property type="match status" value="1"/>
</dbReference>
<dbReference type="InterPro" id="IPR016484">
    <property type="entry name" value="GTPase_Der"/>
</dbReference>
<dbReference type="InterPro" id="IPR032859">
    <property type="entry name" value="KH_dom-like"/>
</dbReference>
<dbReference type="EMBL" id="HE613254">
    <property type="protein sequence ID" value="CCE66779.1"/>
    <property type="molecule type" value="Genomic_DNA"/>
</dbReference>
<protein>
    <recommendedName>
        <fullName evidence="2 7">GTPase Der</fullName>
    </recommendedName>
</protein>
<comment type="similarity">
    <text evidence="1 7">Belongs to the TRAFAC class TrmE-Era-EngA-EngB-Septin-like GTPase superfamily. EngA (Der) GTPase family.</text>
</comment>
<dbReference type="KEGG" id="mhb:MHM_02610"/>
<reference evidence="10" key="2">
    <citation type="submission" date="2011-11" db="EMBL/GenBank/DDBJ databases">
        <authorList>
            <person name="Barker E."/>
        </authorList>
    </citation>
    <scope>NUCLEOTIDE SEQUENCE</scope>
    <source>
        <strain evidence="10">Birmingham 1</strain>
    </source>
</reference>
<dbReference type="SUPFAM" id="SSF52540">
    <property type="entry name" value="P-loop containing nucleoside triphosphate hydrolases"/>
    <property type="match status" value="2"/>
</dbReference>
<dbReference type="PIRSF" id="PIRSF006485">
    <property type="entry name" value="GTP-binding_EngA"/>
    <property type="match status" value="1"/>
</dbReference>
<dbReference type="Pfam" id="PF14714">
    <property type="entry name" value="KH_dom-like"/>
    <property type="match status" value="1"/>
</dbReference>
<dbReference type="InterPro" id="IPR027417">
    <property type="entry name" value="P-loop_NTPase"/>
</dbReference>
<sequence length="446" mass="50860">MREKSLPRVLIVGATNVGKSQLFNRLIRDRHAIVLNRNSITRDLICRRVKLFNSREIILIDSGGYSESLIAQFQEEVNKLLIEELKRATAVIFLFSKIEGIRLVEHKIAKLIHKHSTGATLLVANKLDSKKGDELWKKHSLSLGFGEPILISAEHDINIQELIERIEEVIGKGTSWSLGYAEKAPAKMGIVGKVNVGKSSLLNALLSIDQVIVSPIAGTTVDLVEYTIDHRGESYLLIDTPGWKKMKKEGVKNEQLEHLSFVRAQKAIKIAEILLFVVDVSNPLDHLDEKVAREIFKSNLPTVIVANKWDILNYSNTVRREHYEKIIREKFYYLVWAPIVFVSAKYSDNLDKIFKALAKVKRERERMFTQAELESFLGRANLVLADAPREISLSQMMQVKSSIPTFVVKCSNPDNLSTQQMRLLETQFRNNFSLIHSPITIYYKKR</sequence>
<evidence type="ECO:0000256" key="4">
    <source>
        <dbReference type="ARBA" id="ARBA00022737"/>
    </source>
</evidence>
<dbReference type="HOGENOM" id="CLU_016077_6_2_14"/>
<gene>
    <name evidence="10" type="primary">engA</name>
    <name evidence="10" type="ORF">MHM_02610</name>
</gene>
<reference evidence="10" key="1">
    <citation type="submission" date="2011-11" db="EMBL/GenBank/DDBJ databases">
        <title>Complete genome sequence of Candidatus Mycoplasma haemominutum.</title>
        <authorList>
            <person name="Barker E.N."/>
            <person name="Darby A.C."/>
            <person name="Helps C.R."/>
            <person name="Peters I.R."/>
            <person name="Hughes M.A."/>
            <person name="Radford A.D."/>
            <person name="Novacco M."/>
            <person name="Boretti F."/>
            <person name="Hofmann-Lehmann R."/>
            <person name="Tasker S."/>
        </authorList>
    </citation>
    <scope>NUCLEOTIDE SEQUENCE</scope>
    <source>
        <strain evidence="10">Birmingham 1</strain>
    </source>
</reference>
<keyword evidence="6 7" id="KW-0342">GTP-binding</keyword>
<evidence type="ECO:0000256" key="5">
    <source>
        <dbReference type="ARBA" id="ARBA00022741"/>
    </source>
</evidence>
<evidence type="ECO:0000256" key="6">
    <source>
        <dbReference type="ARBA" id="ARBA00023134"/>
    </source>
</evidence>
<dbReference type="GO" id="GO:0042254">
    <property type="term" value="P:ribosome biogenesis"/>
    <property type="evidence" value="ECO:0007669"/>
    <property type="project" value="UniProtKB-KW"/>
</dbReference>
<feature type="domain" description="G" evidence="8">
    <location>
        <begin position="8"/>
        <end position="126"/>
    </location>
</feature>
<feature type="domain" description="G" evidence="8">
    <location>
        <begin position="188"/>
        <end position="308"/>
    </location>
</feature>
<dbReference type="PANTHER" id="PTHR43834">
    <property type="entry name" value="GTPASE DER"/>
    <property type="match status" value="1"/>
</dbReference>
<keyword evidence="5 7" id="KW-0547">Nucleotide-binding</keyword>
<dbReference type="InterPro" id="IPR015946">
    <property type="entry name" value="KH_dom-like_a/b"/>
</dbReference>
<evidence type="ECO:0000256" key="3">
    <source>
        <dbReference type="ARBA" id="ARBA00022517"/>
    </source>
</evidence>
<evidence type="ECO:0000259" key="8">
    <source>
        <dbReference type="Pfam" id="PF01926"/>
    </source>
</evidence>
<dbReference type="Gene3D" id="3.40.50.300">
    <property type="entry name" value="P-loop containing nucleotide triphosphate hydrolases"/>
    <property type="match status" value="2"/>
</dbReference>
<organism evidence="10">
    <name type="scientific">Candidatus Mycoplasma haematominutum 'Birmingham 1'</name>
    <dbReference type="NCBI Taxonomy" id="1116213"/>
    <lineage>
        <taxon>Bacteria</taxon>
        <taxon>Bacillati</taxon>
        <taxon>Mycoplasmatota</taxon>
        <taxon>Mollicutes</taxon>
        <taxon>Mycoplasmataceae</taxon>
        <taxon>Mycoplasma</taxon>
    </lineage>
</organism>
<dbReference type="CDD" id="cd01895">
    <property type="entry name" value="EngA2"/>
    <property type="match status" value="1"/>
</dbReference>
<name>G8C381_9MOLU</name>
<evidence type="ECO:0000313" key="10">
    <source>
        <dbReference type="EMBL" id="CCE66779.1"/>
    </source>
</evidence>
<evidence type="ECO:0000256" key="1">
    <source>
        <dbReference type="ARBA" id="ARBA00008279"/>
    </source>
</evidence>
<comment type="function">
    <text evidence="7">GTPase that plays an essential role in the late steps of ribosome biogenesis.</text>
</comment>
<keyword evidence="3" id="KW-0690">Ribosome biogenesis</keyword>
<dbReference type="RefSeq" id="WP_015511644.1">
    <property type="nucleotide sequence ID" value="NC_021007.1"/>
</dbReference>
<dbReference type="Pfam" id="PF01926">
    <property type="entry name" value="MMR_HSR1"/>
    <property type="match status" value="2"/>
</dbReference>
<keyword evidence="4 7" id="KW-0677">Repeat</keyword>
<dbReference type="PATRIC" id="fig|1116213.3.peg.276"/>